<name>A0A916J7I5_9PROT</name>
<sequence length="343" mass="37122">MTASSLYPRRARLLLFAVLTACMMSAAHADALQDAGKLLRQGQAKQALEQVDGYLVAHPKDASARFLRGVILTEMKRDSEAIAIFTKLTEDYPNLPEPYNNLAVIYAQQKQYDKAKTALEAAIRTHPSYATAHENLGDIYARLASQAYDKALQLDSSNKTAQTKLSMISDLMMVSAQAASPPAARPPVAVATTAEPKPAPLPAPAAKPAEPAKPAPKPESVPAAGNVGDDVAKVIAAWAEAWSSKNAKAYLAFYASDFRAPRGESRAAWEAERTKRVTKPGKINVTIESARVTHEVTPEGADQVVVKFRQHYKSATLSSSSNKTLLMTRQNGQWKILQERIGG</sequence>
<accession>A0A916J7I5</accession>
<dbReference type="EMBL" id="CAJQUM010000001">
    <property type="protein sequence ID" value="CAG4885367.1"/>
    <property type="molecule type" value="Genomic_DNA"/>
</dbReference>
<dbReference type="InterPro" id="IPR056203">
    <property type="entry name" value="Cds6_C"/>
</dbReference>
<feature type="chain" id="PRO_5037317905" description="Cds6 C-terminal domain-containing protein" evidence="5">
    <location>
        <begin position="30"/>
        <end position="343"/>
    </location>
</feature>
<feature type="compositionally biased region" description="Low complexity" evidence="4">
    <location>
        <begin position="185"/>
        <end position="196"/>
    </location>
</feature>
<dbReference type="InterPro" id="IPR011990">
    <property type="entry name" value="TPR-like_helical_dom_sf"/>
</dbReference>
<feature type="domain" description="Cds6 C-terminal" evidence="6">
    <location>
        <begin position="231"/>
        <end position="339"/>
    </location>
</feature>
<dbReference type="InterPro" id="IPR019734">
    <property type="entry name" value="TPR_rpt"/>
</dbReference>
<reference evidence="7" key="1">
    <citation type="submission" date="2021-04" db="EMBL/GenBank/DDBJ databases">
        <authorList>
            <person name="Hornung B."/>
        </authorList>
    </citation>
    <scope>NUCLEOTIDE SEQUENCE</scope>
    <source>
        <strain evidence="7">G5G6</strain>
    </source>
</reference>
<evidence type="ECO:0000256" key="1">
    <source>
        <dbReference type="ARBA" id="ARBA00022737"/>
    </source>
</evidence>
<evidence type="ECO:0000256" key="3">
    <source>
        <dbReference type="PROSITE-ProRule" id="PRU00339"/>
    </source>
</evidence>
<dbReference type="InterPro" id="IPR051685">
    <property type="entry name" value="Ycf3/AcsC/BcsC/TPR_MFPF"/>
</dbReference>
<dbReference type="InterPro" id="IPR032710">
    <property type="entry name" value="NTF2-like_dom_sf"/>
</dbReference>
<proteinExistence type="predicted"/>
<dbReference type="Proteomes" id="UP000742786">
    <property type="component" value="Unassembled WGS sequence"/>
</dbReference>
<dbReference type="Pfam" id="PF24125">
    <property type="entry name" value="Cds6_C"/>
    <property type="match status" value="1"/>
</dbReference>
<evidence type="ECO:0000259" key="6">
    <source>
        <dbReference type="Pfam" id="PF24125"/>
    </source>
</evidence>
<dbReference type="SUPFAM" id="SSF48452">
    <property type="entry name" value="TPR-like"/>
    <property type="match status" value="1"/>
</dbReference>
<comment type="caution">
    <text evidence="7">The sequence shown here is derived from an EMBL/GenBank/DDBJ whole genome shotgun (WGS) entry which is preliminary data.</text>
</comment>
<evidence type="ECO:0000313" key="8">
    <source>
        <dbReference type="Proteomes" id="UP000742786"/>
    </source>
</evidence>
<keyword evidence="1" id="KW-0677">Repeat</keyword>
<keyword evidence="2 3" id="KW-0802">TPR repeat</keyword>
<keyword evidence="5" id="KW-0732">Signal</keyword>
<dbReference type="Pfam" id="PF13432">
    <property type="entry name" value="TPR_16"/>
    <property type="match status" value="1"/>
</dbReference>
<evidence type="ECO:0000313" key="7">
    <source>
        <dbReference type="EMBL" id="CAG4885367.1"/>
    </source>
</evidence>
<dbReference type="SMART" id="SM00028">
    <property type="entry name" value="TPR"/>
    <property type="match status" value="3"/>
</dbReference>
<dbReference type="PROSITE" id="PS50005">
    <property type="entry name" value="TPR"/>
    <property type="match status" value="1"/>
</dbReference>
<feature type="repeat" description="TPR" evidence="3">
    <location>
        <begin position="96"/>
        <end position="129"/>
    </location>
</feature>
<dbReference type="Gene3D" id="1.25.40.10">
    <property type="entry name" value="Tetratricopeptide repeat domain"/>
    <property type="match status" value="1"/>
</dbReference>
<dbReference type="Pfam" id="PF13414">
    <property type="entry name" value="TPR_11"/>
    <property type="match status" value="1"/>
</dbReference>
<dbReference type="PANTHER" id="PTHR44943">
    <property type="entry name" value="CELLULOSE SYNTHASE OPERON PROTEIN C"/>
    <property type="match status" value="1"/>
</dbReference>
<dbReference type="Gene3D" id="3.10.450.50">
    <property type="match status" value="1"/>
</dbReference>
<feature type="region of interest" description="Disordered" evidence="4">
    <location>
        <begin position="185"/>
        <end position="224"/>
    </location>
</feature>
<dbReference type="SUPFAM" id="SSF54427">
    <property type="entry name" value="NTF2-like"/>
    <property type="match status" value="1"/>
</dbReference>
<dbReference type="PANTHER" id="PTHR44943:SF8">
    <property type="entry name" value="TPR REPEAT-CONTAINING PROTEIN MJ0263"/>
    <property type="match status" value="1"/>
</dbReference>
<dbReference type="RefSeq" id="WP_220637114.1">
    <property type="nucleotide sequence ID" value="NZ_CAJQUM010000001.1"/>
</dbReference>
<feature type="compositionally biased region" description="Pro residues" evidence="4">
    <location>
        <begin position="197"/>
        <end position="219"/>
    </location>
</feature>
<protein>
    <recommendedName>
        <fullName evidence="6">Cds6 C-terminal domain-containing protein</fullName>
    </recommendedName>
</protein>
<gene>
    <name evidence="7" type="ORF">GTOL_13250</name>
</gene>
<keyword evidence="8" id="KW-1185">Reference proteome</keyword>
<dbReference type="AlphaFoldDB" id="A0A916J7I5"/>
<evidence type="ECO:0000256" key="4">
    <source>
        <dbReference type="SAM" id="MobiDB-lite"/>
    </source>
</evidence>
<evidence type="ECO:0000256" key="5">
    <source>
        <dbReference type="SAM" id="SignalP"/>
    </source>
</evidence>
<evidence type="ECO:0000256" key="2">
    <source>
        <dbReference type="ARBA" id="ARBA00022803"/>
    </source>
</evidence>
<feature type="signal peptide" evidence="5">
    <location>
        <begin position="1"/>
        <end position="29"/>
    </location>
</feature>
<organism evidence="7 8">
    <name type="scientific">Georgfuchsia toluolica</name>
    <dbReference type="NCBI Taxonomy" id="424218"/>
    <lineage>
        <taxon>Bacteria</taxon>
        <taxon>Pseudomonadati</taxon>
        <taxon>Pseudomonadota</taxon>
        <taxon>Betaproteobacteria</taxon>
        <taxon>Nitrosomonadales</taxon>
        <taxon>Sterolibacteriaceae</taxon>
        <taxon>Georgfuchsia</taxon>
    </lineage>
</organism>